<evidence type="ECO:0008006" key="4">
    <source>
        <dbReference type="Google" id="ProtNLM"/>
    </source>
</evidence>
<accession>A0A2H0VF52</accession>
<feature type="transmembrane region" description="Helical" evidence="1">
    <location>
        <begin position="68"/>
        <end position="85"/>
    </location>
</feature>
<evidence type="ECO:0000256" key="1">
    <source>
        <dbReference type="SAM" id="Phobius"/>
    </source>
</evidence>
<keyword evidence="1" id="KW-0472">Membrane</keyword>
<evidence type="ECO:0000313" key="2">
    <source>
        <dbReference type="EMBL" id="PIR96989.1"/>
    </source>
</evidence>
<feature type="transmembrane region" description="Helical" evidence="1">
    <location>
        <begin position="18"/>
        <end position="34"/>
    </location>
</feature>
<reference evidence="3" key="1">
    <citation type="submission" date="2017-09" db="EMBL/GenBank/DDBJ databases">
        <title>Depth-based differentiation of microbial function through sediment-hosted aquifers and enrichment of novel symbionts in the deep terrestrial subsurface.</title>
        <authorList>
            <person name="Probst A.J."/>
            <person name="Ladd B."/>
            <person name="Jarett J.K."/>
            <person name="Geller-Mcgrath D.E."/>
            <person name="Sieber C.M.K."/>
            <person name="Emerson J.B."/>
            <person name="Anantharaman K."/>
            <person name="Thomas B.C."/>
            <person name="Malmstrom R."/>
            <person name="Stieglmeier M."/>
            <person name="Klingl A."/>
            <person name="Woyke T."/>
            <person name="Ryan C.M."/>
            <person name="Banfield J.F."/>
        </authorList>
    </citation>
    <scope>NUCLEOTIDE SEQUENCE [LARGE SCALE GENOMIC DNA]</scope>
</reference>
<comment type="caution">
    <text evidence="2">The sequence shown here is derived from an EMBL/GenBank/DDBJ whole genome shotgun (WGS) entry which is preliminary data.</text>
</comment>
<protein>
    <recommendedName>
        <fullName evidence="4">DUF2238 domain-containing protein</fullName>
    </recommendedName>
</protein>
<gene>
    <name evidence="2" type="ORF">COT91_03640</name>
</gene>
<feature type="transmembrane region" description="Helical" evidence="1">
    <location>
        <begin position="97"/>
        <end position="118"/>
    </location>
</feature>
<proteinExistence type="predicted"/>
<organism evidence="2 3">
    <name type="scientific">Candidatus Doudnabacteria bacterium CG10_big_fil_rev_8_21_14_0_10_41_10</name>
    <dbReference type="NCBI Taxonomy" id="1974551"/>
    <lineage>
        <taxon>Bacteria</taxon>
        <taxon>Candidatus Doudnaibacteriota</taxon>
    </lineage>
</organism>
<dbReference type="AlphaFoldDB" id="A0A2H0VF52"/>
<name>A0A2H0VF52_9BACT</name>
<dbReference type="EMBL" id="PFAJ01000049">
    <property type="protein sequence ID" value="PIR96989.1"/>
    <property type="molecule type" value="Genomic_DNA"/>
</dbReference>
<keyword evidence="1" id="KW-1133">Transmembrane helix</keyword>
<dbReference type="Pfam" id="PF09997">
    <property type="entry name" value="DUF2238"/>
    <property type="match status" value="1"/>
</dbReference>
<sequence>MMVFNLQKKIEKPKLSDYFLRGIVLYAFLVFVFQDELVNAVSTAFIFLLMTIPVLVKRKYKTRTPLELDIALSVFVFLSLYLGSLRGYYDRFPWYDLMLHFSSGMLLGLIGFVLLYLLNQNSPENVNLSPGFISFFAFSFSMTMSAIWEIFEFAMDLFFGFNMQKSGLIDTMSDLIVNTAGALIVAIGGYIWIKQRGKTFF</sequence>
<feature type="transmembrane region" description="Helical" evidence="1">
    <location>
        <begin position="175"/>
        <end position="193"/>
    </location>
</feature>
<feature type="transmembrane region" description="Helical" evidence="1">
    <location>
        <begin position="40"/>
        <end position="56"/>
    </location>
</feature>
<dbReference type="InterPro" id="IPR014509">
    <property type="entry name" value="YjdF-like"/>
</dbReference>
<dbReference type="Proteomes" id="UP000230557">
    <property type="component" value="Unassembled WGS sequence"/>
</dbReference>
<evidence type="ECO:0000313" key="3">
    <source>
        <dbReference type="Proteomes" id="UP000230557"/>
    </source>
</evidence>
<feature type="transmembrane region" description="Helical" evidence="1">
    <location>
        <begin position="130"/>
        <end position="155"/>
    </location>
</feature>
<keyword evidence="1" id="KW-0812">Transmembrane</keyword>